<dbReference type="OrthoDB" id="21470at2759"/>
<dbReference type="EMBL" id="JABWDY010024626">
    <property type="protein sequence ID" value="KAF5190089.1"/>
    <property type="molecule type" value="Genomic_DNA"/>
</dbReference>
<organism evidence="3 4">
    <name type="scientific">Thalictrum thalictroides</name>
    <name type="common">Rue-anemone</name>
    <name type="synonym">Anemone thalictroides</name>
    <dbReference type="NCBI Taxonomy" id="46969"/>
    <lineage>
        <taxon>Eukaryota</taxon>
        <taxon>Viridiplantae</taxon>
        <taxon>Streptophyta</taxon>
        <taxon>Embryophyta</taxon>
        <taxon>Tracheophyta</taxon>
        <taxon>Spermatophyta</taxon>
        <taxon>Magnoliopsida</taxon>
        <taxon>Ranunculales</taxon>
        <taxon>Ranunculaceae</taxon>
        <taxon>Thalictroideae</taxon>
        <taxon>Thalictrum</taxon>
    </lineage>
</organism>
<feature type="region of interest" description="Disordered" evidence="1">
    <location>
        <begin position="69"/>
        <end position="90"/>
    </location>
</feature>
<evidence type="ECO:0000313" key="3">
    <source>
        <dbReference type="EMBL" id="KAF5190089.1"/>
    </source>
</evidence>
<evidence type="ECO:0000259" key="2">
    <source>
        <dbReference type="Pfam" id="PF25123"/>
    </source>
</evidence>
<dbReference type="Pfam" id="PF25123">
    <property type="entry name" value="SWAP1_C"/>
    <property type="match status" value="1"/>
</dbReference>
<dbReference type="AlphaFoldDB" id="A0A7J6VY89"/>
<accession>A0A7J6VY89</accession>
<dbReference type="InterPro" id="IPR056922">
    <property type="entry name" value="SWAP1_C"/>
</dbReference>
<proteinExistence type="predicted"/>
<evidence type="ECO:0000256" key="1">
    <source>
        <dbReference type="SAM" id="MobiDB-lite"/>
    </source>
</evidence>
<keyword evidence="4" id="KW-1185">Reference proteome</keyword>
<feature type="domain" description="SUPPRESSOR-OF-WHITE-APRICOT-like C-terminal" evidence="2">
    <location>
        <begin position="12"/>
        <end position="94"/>
    </location>
</feature>
<dbReference type="Proteomes" id="UP000554482">
    <property type="component" value="Unassembled WGS sequence"/>
</dbReference>
<comment type="caution">
    <text evidence="3">The sequence shown here is derived from an EMBL/GenBank/DDBJ whole genome shotgun (WGS) entry which is preliminary data.</text>
</comment>
<gene>
    <name evidence="3" type="ORF">FRX31_020324</name>
</gene>
<sequence length="108" mass="12206">MSKKKKNLEVPPYPVFPHGLVPDMVTKMLIGTGVLYSPIDPFGYSHCVHHHHLIDHIPFRCFRKTFKEVNPSEGPLKSPNSSDDDNDYEREGIAFSTSNLAVGSRIRD</sequence>
<protein>
    <recommendedName>
        <fullName evidence="2">SUPPRESSOR-OF-WHITE-APRICOT-like C-terminal domain-containing protein</fullName>
    </recommendedName>
</protein>
<evidence type="ECO:0000313" key="4">
    <source>
        <dbReference type="Proteomes" id="UP000554482"/>
    </source>
</evidence>
<name>A0A7J6VY89_THATH</name>
<reference evidence="3 4" key="1">
    <citation type="submission" date="2020-06" db="EMBL/GenBank/DDBJ databases">
        <title>Transcriptomic and genomic resources for Thalictrum thalictroides and T. hernandezii: Facilitating candidate gene discovery in an emerging model plant lineage.</title>
        <authorList>
            <person name="Arias T."/>
            <person name="Riano-Pachon D.M."/>
            <person name="Di Stilio V.S."/>
        </authorList>
    </citation>
    <scope>NUCLEOTIDE SEQUENCE [LARGE SCALE GENOMIC DNA]</scope>
    <source>
        <strain evidence="4">cv. WT478/WT964</strain>
        <tissue evidence="3">Leaves</tissue>
    </source>
</reference>